<feature type="domain" description="Type VI secretion system component TssM1 N-terminal" evidence="2">
    <location>
        <begin position="87"/>
        <end position="337"/>
    </location>
</feature>
<name>A0A0K1ETC4_CHOCO</name>
<keyword evidence="1" id="KW-0812">Transmembrane</keyword>
<evidence type="ECO:0000259" key="2">
    <source>
        <dbReference type="Pfam" id="PF14331"/>
    </source>
</evidence>
<reference evidence="3 4" key="1">
    <citation type="submission" date="2015-07" db="EMBL/GenBank/DDBJ databases">
        <title>Genome analysis of myxobacterium Chondromyces crocatus Cm c5 reveals a high potential for natural compound synthesis and the genetic basis for the loss of fruiting body formation.</title>
        <authorList>
            <person name="Zaburannyi N."/>
            <person name="Bunk B."/>
            <person name="Maier J."/>
            <person name="Overmann J."/>
            <person name="Mueller R."/>
        </authorList>
    </citation>
    <scope>NUCLEOTIDE SEQUENCE [LARGE SCALE GENOMIC DNA]</scope>
    <source>
        <strain evidence="3 4">Cm c5</strain>
    </source>
</reference>
<dbReference type="STRING" id="52.CMC5_083360"/>
<dbReference type="EMBL" id="CP012159">
    <property type="protein sequence ID" value="AKT44096.1"/>
    <property type="molecule type" value="Genomic_DNA"/>
</dbReference>
<keyword evidence="1" id="KW-0472">Membrane</keyword>
<evidence type="ECO:0000313" key="3">
    <source>
        <dbReference type="EMBL" id="AKT44096.1"/>
    </source>
</evidence>
<sequence length="363" mass="40791">MSGPFVYEIASVYAALERTHGKDPYAVPWYLVIGDPASGRSTAVQRMDLTWENQGPLAIGFPQAQCTYWLAREALFIEPGASVLGPQRNPQALDALCQDLKQARTREPLDGILLVLNIAEFVDLDDARLEEYAGRIRGYLVEVGKSLQEDVPTYVVLTRYDTLWGFAEVFQWGPERVREEPWGFVLPFDTDSQDAVPRIREQLEGLNARFEAFCMHRLLSEDPPEQRTRAFQHLAEVRALKERLAQLFEILFRANSYERAPWIRAMVIGSAVPGTGDRLRAGVTRFINMGLAQPAPAPATQRPGGLPIHAFMKLVVLPEKDLVRTKTRWREDQIFVLALVIGALLLVATGITELILALLEKPT</sequence>
<gene>
    <name evidence="3" type="ORF">CMC5_083360</name>
</gene>
<dbReference type="InterPro" id="IPR053156">
    <property type="entry name" value="T6SS_TssM-like"/>
</dbReference>
<dbReference type="PANTHER" id="PTHR36153:SF1">
    <property type="entry name" value="TYPE VI SECRETION SYSTEM COMPONENT TSSM1"/>
    <property type="match status" value="1"/>
</dbReference>
<organism evidence="3 4">
    <name type="scientific">Chondromyces crocatus</name>
    <dbReference type="NCBI Taxonomy" id="52"/>
    <lineage>
        <taxon>Bacteria</taxon>
        <taxon>Pseudomonadati</taxon>
        <taxon>Myxococcota</taxon>
        <taxon>Polyangia</taxon>
        <taxon>Polyangiales</taxon>
        <taxon>Polyangiaceae</taxon>
        <taxon>Chondromyces</taxon>
    </lineage>
</organism>
<dbReference type="Pfam" id="PF14331">
    <property type="entry name" value="IcmF-related_N"/>
    <property type="match status" value="1"/>
</dbReference>
<evidence type="ECO:0000256" key="1">
    <source>
        <dbReference type="SAM" id="Phobius"/>
    </source>
</evidence>
<dbReference type="PANTHER" id="PTHR36153">
    <property type="entry name" value="INNER MEMBRANE PROTEIN-RELATED"/>
    <property type="match status" value="1"/>
</dbReference>
<keyword evidence="4" id="KW-1185">Reference proteome</keyword>
<dbReference type="RefSeq" id="WP_050435487.1">
    <property type="nucleotide sequence ID" value="NZ_CP012159.1"/>
</dbReference>
<dbReference type="Proteomes" id="UP000067626">
    <property type="component" value="Chromosome"/>
</dbReference>
<keyword evidence="1" id="KW-1133">Transmembrane helix</keyword>
<dbReference type="AlphaFoldDB" id="A0A0K1ETC4"/>
<evidence type="ECO:0000313" key="4">
    <source>
        <dbReference type="Proteomes" id="UP000067626"/>
    </source>
</evidence>
<dbReference type="InterPro" id="IPR025743">
    <property type="entry name" value="TssM1_N"/>
</dbReference>
<feature type="transmembrane region" description="Helical" evidence="1">
    <location>
        <begin position="334"/>
        <end position="359"/>
    </location>
</feature>
<dbReference type="KEGG" id="ccro:CMC5_083360"/>
<dbReference type="OrthoDB" id="5488925at2"/>
<proteinExistence type="predicted"/>
<protein>
    <recommendedName>
        <fullName evidence="2">Type VI secretion system component TssM1 N-terminal domain-containing protein</fullName>
    </recommendedName>
</protein>
<accession>A0A0K1ETC4</accession>